<evidence type="ECO:0000313" key="4">
    <source>
        <dbReference type="Proteomes" id="UP000694388"/>
    </source>
</evidence>
<evidence type="ECO:0000313" key="3">
    <source>
        <dbReference type="Ensembl" id="ENSEBUP00000010887.1"/>
    </source>
</evidence>
<keyword evidence="4" id="KW-1185">Reference proteome</keyword>
<dbReference type="OMA" id="WERMWAH"/>
<dbReference type="GO" id="GO:0005737">
    <property type="term" value="C:cytoplasm"/>
    <property type="evidence" value="ECO:0007669"/>
    <property type="project" value="InterPro"/>
</dbReference>
<dbReference type="Proteomes" id="UP000694388">
    <property type="component" value="Unplaced"/>
</dbReference>
<dbReference type="PANTHER" id="PTHR15750:SF2">
    <property type="entry name" value="VASOHIBIN"/>
    <property type="match status" value="1"/>
</dbReference>
<evidence type="ECO:0000256" key="1">
    <source>
        <dbReference type="PIRSR" id="PIRSR628131-1"/>
    </source>
</evidence>
<feature type="region of interest" description="Disordered" evidence="2">
    <location>
        <begin position="194"/>
        <end position="232"/>
    </location>
</feature>
<feature type="active site" evidence="1">
    <location>
        <position position="54"/>
    </location>
</feature>
<dbReference type="GO" id="GO:0045765">
    <property type="term" value="P:regulation of angiogenesis"/>
    <property type="evidence" value="ECO:0007669"/>
    <property type="project" value="InterPro"/>
</dbReference>
<dbReference type="GeneTree" id="ENSGT00390000012703"/>
<proteinExistence type="predicted"/>
<dbReference type="Pfam" id="PF14822">
    <property type="entry name" value="Vasohibin"/>
    <property type="match status" value="1"/>
</dbReference>
<feature type="active site" evidence="1">
    <location>
        <position position="106"/>
    </location>
</feature>
<dbReference type="Ensembl" id="ENSEBUT00000011443.1">
    <property type="protein sequence ID" value="ENSEBUP00000010887.1"/>
    <property type="gene ID" value="ENSEBUG00000007002.1"/>
</dbReference>
<reference evidence="3" key="1">
    <citation type="submission" date="2025-08" db="UniProtKB">
        <authorList>
            <consortium name="Ensembl"/>
        </authorList>
    </citation>
    <scope>IDENTIFICATION</scope>
</reference>
<protein>
    <submittedName>
        <fullName evidence="3">Vasohibin 2</fullName>
    </submittedName>
</protein>
<dbReference type="PANTHER" id="PTHR15750">
    <property type="entry name" value="VASOHIBIN-1-LIKE ISOFORM X2"/>
    <property type="match status" value="1"/>
</dbReference>
<evidence type="ECO:0000256" key="2">
    <source>
        <dbReference type="SAM" id="MobiDB-lite"/>
    </source>
</evidence>
<feature type="compositionally biased region" description="Polar residues" evidence="2">
    <location>
        <begin position="212"/>
        <end position="222"/>
    </location>
</feature>
<accession>A0A8C4Q6R3</accession>
<dbReference type="AlphaFoldDB" id="A0A8C4Q6R3"/>
<feature type="active site" evidence="1">
    <location>
        <position position="89"/>
    </location>
</feature>
<name>A0A8C4Q6R3_EPTBU</name>
<reference evidence="3" key="2">
    <citation type="submission" date="2025-09" db="UniProtKB">
        <authorList>
            <consortium name="Ensembl"/>
        </authorList>
    </citation>
    <scope>IDENTIFICATION</scope>
</reference>
<dbReference type="InterPro" id="IPR028131">
    <property type="entry name" value="VASH1"/>
</dbReference>
<organism evidence="3 4">
    <name type="scientific">Eptatretus burgeri</name>
    <name type="common">Inshore hagfish</name>
    <dbReference type="NCBI Taxonomy" id="7764"/>
    <lineage>
        <taxon>Eukaryota</taxon>
        <taxon>Metazoa</taxon>
        <taxon>Chordata</taxon>
        <taxon>Craniata</taxon>
        <taxon>Vertebrata</taxon>
        <taxon>Cyclostomata</taxon>
        <taxon>Myxini</taxon>
        <taxon>Myxiniformes</taxon>
        <taxon>Myxinidae</taxon>
        <taxon>Eptatretinae</taxon>
        <taxon>Eptatretus</taxon>
    </lineage>
</organism>
<sequence>MTIPDRLLAVQNYMKELQYNHTGTQFFEIRKNRPVTGLMETAREMIRESLPIKCLEAVILGIYLTNGLAAVERFPLSFKSQFQGRCFRHVVLGVFHAGRFGALGLSRRSDLMHKPLQFRSLTDLVLDFQAAYEGYLHAVVRVKVGMAVTHDHTSFETIAWEHLSLNPMRLSPEELRSRLDRHGRDLRTKMRKGILGWPSPCREQPRGKSVSPHRTLSENPSRSSREDISFSPGVKKPLVSIALSQSGRFSRV</sequence>